<reference evidence="1" key="2">
    <citation type="journal article" date="2015" name="Fish Shellfish Immunol.">
        <title>Early steps in the European eel (Anguilla anguilla)-Vibrio vulnificus interaction in the gills: Role of the RtxA13 toxin.</title>
        <authorList>
            <person name="Callol A."/>
            <person name="Pajuelo D."/>
            <person name="Ebbesson L."/>
            <person name="Teles M."/>
            <person name="MacKenzie S."/>
            <person name="Amaro C."/>
        </authorList>
    </citation>
    <scope>NUCLEOTIDE SEQUENCE</scope>
</reference>
<organism evidence="1">
    <name type="scientific">Anguilla anguilla</name>
    <name type="common">European freshwater eel</name>
    <name type="synonym">Muraena anguilla</name>
    <dbReference type="NCBI Taxonomy" id="7936"/>
    <lineage>
        <taxon>Eukaryota</taxon>
        <taxon>Metazoa</taxon>
        <taxon>Chordata</taxon>
        <taxon>Craniata</taxon>
        <taxon>Vertebrata</taxon>
        <taxon>Euteleostomi</taxon>
        <taxon>Actinopterygii</taxon>
        <taxon>Neopterygii</taxon>
        <taxon>Teleostei</taxon>
        <taxon>Anguilliformes</taxon>
        <taxon>Anguillidae</taxon>
        <taxon>Anguilla</taxon>
    </lineage>
</organism>
<accession>A0A0E9S0B8</accession>
<evidence type="ECO:0000313" key="1">
    <source>
        <dbReference type="EMBL" id="JAH34632.1"/>
    </source>
</evidence>
<name>A0A0E9S0B8_ANGAN</name>
<protein>
    <submittedName>
        <fullName evidence="1">Uncharacterized protein</fullName>
    </submittedName>
</protein>
<proteinExistence type="predicted"/>
<sequence length="28" mass="3199">MDDSSVQNAIERLVNKIEKQKKVTKKAP</sequence>
<dbReference type="AlphaFoldDB" id="A0A0E9S0B8"/>
<dbReference type="EMBL" id="GBXM01073945">
    <property type="protein sequence ID" value="JAH34632.1"/>
    <property type="molecule type" value="Transcribed_RNA"/>
</dbReference>
<reference evidence="1" key="1">
    <citation type="submission" date="2014-11" db="EMBL/GenBank/DDBJ databases">
        <authorList>
            <person name="Amaro Gonzalez C."/>
        </authorList>
    </citation>
    <scope>NUCLEOTIDE SEQUENCE</scope>
</reference>